<evidence type="ECO:0000313" key="6">
    <source>
        <dbReference type="Proteomes" id="UP001199816"/>
    </source>
</evidence>
<dbReference type="Proteomes" id="UP001199816">
    <property type="component" value="Unassembled WGS sequence"/>
</dbReference>
<dbReference type="InterPro" id="IPR020449">
    <property type="entry name" value="Tscrpt_reg_AraC-type_HTH"/>
</dbReference>
<keyword evidence="2" id="KW-0238">DNA-binding</keyword>
<dbReference type="SUPFAM" id="SSF46689">
    <property type="entry name" value="Homeodomain-like"/>
    <property type="match status" value="1"/>
</dbReference>
<sequence>MQTLWVSMSILRNIILGAARTTDALEKICAYGNIAVSDLDNHDMKLSLEQNCALMDAALQISGDPDLGLHIGERTTVNVLGITGHLMESSKDLLTALHHLQEYTTSFTRLYYFGVEVNGSEVVYRCEPIATWNDLSPETARQSVDIAFSGTLHILRLLTGFRIQPLQILYRYARIRDTREHERIFKCQPRFNTPVNALVFSLQDLQRSILGYNRELKDVFINMLYQKLHQENQSFIQQLRTLILELSQPSFPGIKEVAARLHLTVRTLQRKLQEENTSFRTETEAIRKEMACNLLSAKHLTVAEIAGRLGYTDKAAFQRSFKQWTGVTPNSYRTSKTTNR</sequence>
<keyword evidence="6" id="KW-1185">Reference proteome</keyword>
<dbReference type="PANTHER" id="PTHR47894">
    <property type="entry name" value="HTH-TYPE TRANSCRIPTIONAL REGULATOR GADX"/>
    <property type="match status" value="1"/>
</dbReference>
<dbReference type="PANTHER" id="PTHR47894:SF1">
    <property type="entry name" value="HTH-TYPE TRANSCRIPTIONAL REGULATOR VQSM"/>
    <property type="match status" value="1"/>
</dbReference>
<evidence type="ECO:0000256" key="3">
    <source>
        <dbReference type="ARBA" id="ARBA00023163"/>
    </source>
</evidence>
<keyword evidence="1" id="KW-0805">Transcription regulation</keyword>
<dbReference type="RefSeq" id="WP_231006957.1">
    <property type="nucleotide sequence ID" value="NZ_JAJNEC010000005.1"/>
</dbReference>
<name>A0ABS8PWN9_9BACT</name>
<accession>A0ABS8PWN9</accession>
<protein>
    <submittedName>
        <fullName evidence="5">AraC family transcriptional regulator</fullName>
    </submittedName>
</protein>
<keyword evidence="3" id="KW-0804">Transcription</keyword>
<dbReference type="InterPro" id="IPR018060">
    <property type="entry name" value="HTH_AraC"/>
</dbReference>
<dbReference type="InterPro" id="IPR032687">
    <property type="entry name" value="AraC-type_N"/>
</dbReference>
<dbReference type="Pfam" id="PF12625">
    <property type="entry name" value="Arabinose_bd"/>
    <property type="match status" value="1"/>
</dbReference>
<dbReference type="Pfam" id="PF12833">
    <property type="entry name" value="HTH_18"/>
    <property type="match status" value="1"/>
</dbReference>
<dbReference type="PROSITE" id="PS01124">
    <property type="entry name" value="HTH_ARAC_FAMILY_2"/>
    <property type="match status" value="1"/>
</dbReference>
<feature type="domain" description="HTH araC/xylS-type" evidence="4">
    <location>
        <begin position="237"/>
        <end position="335"/>
    </location>
</feature>
<dbReference type="Gene3D" id="1.10.10.60">
    <property type="entry name" value="Homeodomain-like"/>
    <property type="match status" value="1"/>
</dbReference>
<proteinExistence type="predicted"/>
<evidence type="ECO:0000259" key="4">
    <source>
        <dbReference type="PROSITE" id="PS01124"/>
    </source>
</evidence>
<dbReference type="SMART" id="SM00342">
    <property type="entry name" value="HTH_ARAC"/>
    <property type="match status" value="1"/>
</dbReference>
<comment type="caution">
    <text evidence="5">The sequence shown here is derived from an EMBL/GenBank/DDBJ whole genome shotgun (WGS) entry which is preliminary data.</text>
</comment>
<evidence type="ECO:0000313" key="5">
    <source>
        <dbReference type="EMBL" id="MCD2424748.1"/>
    </source>
</evidence>
<dbReference type="EMBL" id="JAJNEC010000005">
    <property type="protein sequence ID" value="MCD2424748.1"/>
    <property type="molecule type" value="Genomic_DNA"/>
</dbReference>
<evidence type="ECO:0000256" key="2">
    <source>
        <dbReference type="ARBA" id="ARBA00023125"/>
    </source>
</evidence>
<evidence type="ECO:0000256" key="1">
    <source>
        <dbReference type="ARBA" id="ARBA00023015"/>
    </source>
</evidence>
<reference evidence="5 6" key="1">
    <citation type="submission" date="2021-11" db="EMBL/GenBank/DDBJ databases">
        <title>Genomic of Niabella pedocola.</title>
        <authorList>
            <person name="Wu T."/>
        </authorList>
    </citation>
    <scope>NUCLEOTIDE SEQUENCE [LARGE SCALE GENOMIC DNA]</scope>
    <source>
        <strain evidence="5 6">JCM 31011</strain>
    </source>
</reference>
<gene>
    <name evidence="5" type="ORF">LQ567_18340</name>
</gene>
<organism evidence="5 6">
    <name type="scientific">Niabella pedocola</name>
    <dbReference type="NCBI Taxonomy" id="1752077"/>
    <lineage>
        <taxon>Bacteria</taxon>
        <taxon>Pseudomonadati</taxon>
        <taxon>Bacteroidota</taxon>
        <taxon>Chitinophagia</taxon>
        <taxon>Chitinophagales</taxon>
        <taxon>Chitinophagaceae</taxon>
        <taxon>Niabella</taxon>
    </lineage>
</organism>
<dbReference type="PRINTS" id="PR00032">
    <property type="entry name" value="HTHARAC"/>
</dbReference>
<dbReference type="InterPro" id="IPR009057">
    <property type="entry name" value="Homeodomain-like_sf"/>
</dbReference>